<proteinExistence type="evidence at transcript level"/>
<name>A9NVK9_PICSI</name>
<accession>A9NVK9</accession>
<reference evidence="1" key="1">
    <citation type="journal article" date="2008" name="BMC Genomics">
        <title>A conifer genomics resource of 200,000 spruce (Picea spp.) ESTs and 6,464 high-quality, sequence-finished full-length cDNAs for Sitka spruce (Picea sitchensis).</title>
        <authorList>
            <person name="Ralph S.G."/>
            <person name="Chun H.J."/>
            <person name="Kolosova N."/>
            <person name="Cooper D."/>
            <person name="Oddy C."/>
            <person name="Ritland C.E."/>
            <person name="Kirkpatrick R."/>
            <person name="Moore R."/>
            <person name="Barber S."/>
            <person name="Holt R.A."/>
            <person name="Jones S.J."/>
            <person name="Marra M.A."/>
            <person name="Douglas C.J."/>
            <person name="Ritland K."/>
            <person name="Bohlmann J."/>
        </authorList>
    </citation>
    <scope>NUCLEOTIDE SEQUENCE</scope>
    <source>
        <tissue evidence="1">Bark</tissue>
    </source>
</reference>
<sequence length="97" mass="10651">MPRSAPRPYTSSPPTVLRHSNSVVFCGDNEEEYEGDGSVELSEVCSTGREPGILFSIFGTTISDNLCSKCCIWSTGIWTSTSIWATGCRCICWQFIS</sequence>
<organism evidence="1">
    <name type="scientific">Picea sitchensis</name>
    <name type="common">Sitka spruce</name>
    <name type="synonym">Pinus sitchensis</name>
    <dbReference type="NCBI Taxonomy" id="3332"/>
    <lineage>
        <taxon>Eukaryota</taxon>
        <taxon>Viridiplantae</taxon>
        <taxon>Streptophyta</taxon>
        <taxon>Embryophyta</taxon>
        <taxon>Tracheophyta</taxon>
        <taxon>Spermatophyta</taxon>
        <taxon>Pinopsida</taxon>
        <taxon>Pinidae</taxon>
        <taxon>Conifers I</taxon>
        <taxon>Pinales</taxon>
        <taxon>Pinaceae</taxon>
        <taxon>Picea</taxon>
    </lineage>
</organism>
<protein>
    <submittedName>
        <fullName evidence="1">Uncharacterized protein</fullName>
    </submittedName>
</protein>
<dbReference type="EMBL" id="EF085363">
    <property type="protein sequence ID" value="ABK24670.1"/>
    <property type="molecule type" value="mRNA"/>
</dbReference>
<evidence type="ECO:0000313" key="1">
    <source>
        <dbReference type="EMBL" id="ABK24670.1"/>
    </source>
</evidence>
<dbReference type="AlphaFoldDB" id="A9NVK9"/>